<feature type="region of interest" description="Disordered" evidence="1">
    <location>
        <begin position="1"/>
        <end position="33"/>
    </location>
</feature>
<dbReference type="EMBL" id="BPLR01001547">
    <property type="protein sequence ID" value="GIZ03077.1"/>
    <property type="molecule type" value="Genomic_DNA"/>
</dbReference>
<dbReference type="AlphaFoldDB" id="A0AAV4Y6T0"/>
<gene>
    <name evidence="2" type="ORF">CEXT_744331</name>
</gene>
<proteinExistence type="predicted"/>
<keyword evidence="3" id="KW-1185">Reference proteome</keyword>
<accession>A0AAV4Y6T0</accession>
<reference evidence="2 3" key="1">
    <citation type="submission" date="2021-06" db="EMBL/GenBank/DDBJ databases">
        <title>Caerostris extrusa draft genome.</title>
        <authorList>
            <person name="Kono N."/>
            <person name="Arakawa K."/>
        </authorList>
    </citation>
    <scope>NUCLEOTIDE SEQUENCE [LARGE SCALE GENOMIC DNA]</scope>
</reference>
<name>A0AAV4Y6T0_CAEEX</name>
<evidence type="ECO:0000313" key="3">
    <source>
        <dbReference type="Proteomes" id="UP001054945"/>
    </source>
</evidence>
<comment type="caution">
    <text evidence="2">The sequence shown here is derived from an EMBL/GenBank/DDBJ whole genome shotgun (WGS) entry which is preliminary data.</text>
</comment>
<protein>
    <submittedName>
        <fullName evidence="2">Uncharacterized protein</fullName>
    </submittedName>
</protein>
<evidence type="ECO:0000256" key="1">
    <source>
        <dbReference type="SAM" id="MobiDB-lite"/>
    </source>
</evidence>
<evidence type="ECO:0000313" key="2">
    <source>
        <dbReference type="EMBL" id="GIZ03077.1"/>
    </source>
</evidence>
<sequence length="101" mass="11714">MASSKVSREKLKRSGSFQKKEPPPPPPDENQFPDVKLEDFEMLKTIGKISCIRPYMTFSLQSTGYFVFMVEFFMTLNKQFLGEETGMHTEKPNCFSQFVPF</sequence>
<organism evidence="2 3">
    <name type="scientific">Caerostris extrusa</name>
    <name type="common">Bark spider</name>
    <name type="synonym">Caerostris bankana</name>
    <dbReference type="NCBI Taxonomy" id="172846"/>
    <lineage>
        <taxon>Eukaryota</taxon>
        <taxon>Metazoa</taxon>
        <taxon>Ecdysozoa</taxon>
        <taxon>Arthropoda</taxon>
        <taxon>Chelicerata</taxon>
        <taxon>Arachnida</taxon>
        <taxon>Araneae</taxon>
        <taxon>Araneomorphae</taxon>
        <taxon>Entelegynae</taxon>
        <taxon>Araneoidea</taxon>
        <taxon>Araneidae</taxon>
        <taxon>Caerostris</taxon>
    </lineage>
</organism>
<dbReference type="Proteomes" id="UP001054945">
    <property type="component" value="Unassembled WGS sequence"/>
</dbReference>